<dbReference type="Gene3D" id="1.10.10.10">
    <property type="entry name" value="Winged helix-like DNA-binding domain superfamily/Winged helix DNA-binding domain"/>
    <property type="match status" value="1"/>
</dbReference>
<keyword evidence="7" id="KW-1185">Reference proteome</keyword>
<dbReference type="RefSeq" id="WP_257718824.1">
    <property type="nucleotide sequence ID" value="NZ_JANJOU010000030.1"/>
</dbReference>
<dbReference type="Proteomes" id="UP001524642">
    <property type="component" value="Unassembled WGS sequence"/>
</dbReference>
<dbReference type="SUPFAM" id="SSF55781">
    <property type="entry name" value="GAF domain-like"/>
    <property type="match status" value="1"/>
</dbReference>
<dbReference type="InterPro" id="IPR036390">
    <property type="entry name" value="WH_DNA-bd_sf"/>
</dbReference>
<evidence type="ECO:0000256" key="1">
    <source>
        <dbReference type="ARBA" id="ARBA00023015"/>
    </source>
</evidence>
<reference evidence="6 7" key="1">
    <citation type="submission" date="2022-06" db="EMBL/GenBank/DDBJ databases">
        <title>Roseomonas CN29.</title>
        <authorList>
            <person name="Cheng Y."/>
            <person name="He X."/>
        </authorList>
    </citation>
    <scope>NUCLEOTIDE SEQUENCE [LARGE SCALE GENOMIC DNA]</scope>
    <source>
        <strain evidence="6 7">CN29</strain>
    </source>
</reference>
<feature type="domain" description="IclR-ED" evidence="5">
    <location>
        <begin position="77"/>
        <end position="261"/>
    </location>
</feature>
<dbReference type="PROSITE" id="PS51077">
    <property type="entry name" value="HTH_ICLR"/>
    <property type="match status" value="1"/>
</dbReference>
<evidence type="ECO:0000313" key="7">
    <source>
        <dbReference type="Proteomes" id="UP001524642"/>
    </source>
</evidence>
<gene>
    <name evidence="6" type="ORF">NRP21_24265</name>
</gene>
<evidence type="ECO:0000259" key="5">
    <source>
        <dbReference type="PROSITE" id="PS51078"/>
    </source>
</evidence>
<comment type="caution">
    <text evidence="6">The sequence shown here is derived from an EMBL/GenBank/DDBJ whole genome shotgun (WGS) entry which is preliminary data.</text>
</comment>
<dbReference type="Pfam" id="PF01614">
    <property type="entry name" value="IclR_C"/>
    <property type="match status" value="1"/>
</dbReference>
<dbReference type="PANTHER" id="PTHR30136">
    <property type="entry name" value="HELIX-TURN-HELIX TRANSCRIPTIONAL REGULATOR, ICLR FAMILY"/>
    <property type="match status" value="1"/>
</dbReference>
<proteinExistence type="predicted"/>
<organism evidence="6 7">
    <name type="scientific">Roseomonas populi</name>
    <dbReference type="NCBI Taxonomy" id="3121582"/>
    <lineage>
        <taxon>Bacteria</taxon>
        <taxon>Pseudomonadati</taxon>
        <taxon>Pseudomonadota</taxon>
        <taxon>Alphaproteobacteria</taxon>
        <taxon>Acetobacterales</taxon>
        <taxon>Roseomonadaceae</taxon>
        <taxon>Roseomonas</taxon>
    </lineage>
</organism>
<dbReference type="EMBL" id="JANJOU010000030">
    <property type="protein sequence ID" value="MCR0985172.1"/>
    <property type="molecule type" value="Genomic_DNA"/>
</dbReference>
<dbReference type="InterPro" id="IPR029016">
    <property type="entry name" value="GAF-like_dom_sf"/>
</dbReference>
<dbReference type="PROSITE" id="PS51078">
    <property type="entry name" value="ICLR_ED"/>
    <property type="match status" value="1"/>
</dbReference>
<evidence type="ECO:0000256" key="3">
    <source>
        <dbReference type="ARBA" id="ARBA00023163"/>
    </source>
</evidence>
<sequence length="262" mass="28391">MPGVNDDPAPGRPAETGTVVRVLQLLSCFAETEEWPLQRLAQRLDLPRSTTHRLLNLCRGAGFVAAEGGGTYRPGTELYRLAGRLAAGMPLRRLARPVLDGLTAACGEVSMLTALDRDRLMMFYAAKAEPDAPLRYVIELDLLQPLSWGASARSLLAHLTPAEIEEVVRRADPSPLDGRPLDVQELLASLESIRRDGYGVTHNQRTPGGVGVSAPFFDGAGEVRGNISLTIPAFRYREEDRARYAGLVLGAAAQISRLLGRP</sequence>
<accession>A0ABT1XDG6</accession>
<name>A0ABT1XDG6_9PROT</name>
<dbReference type="Pfam" id="PF09339">
    <property type="entry name" value="HTH_IclR"/>
    <property type="match status" value="1"/>
</dbReference>
<keyword evidence="2" id="KW-0238">DNA-binding</keyword>
<dbReference type="InterPro" id="IPR005471">
    <property type="entry name" value="Tscrpt_reg_IclR_N"/>
</dbReference>
<dbReference type="SMART" id="SM00346">
    <property type="entry name" value="HTH_ICLR"/>
    <property type="match status" value="1"/>
</dbReference>
<dbReference type="PANTHER" id="PTHR30136:SF35">
    <property type="entry name" value="HTH-TYPE TRANSCRIPTIONAL REGULATOR RV1719"/>
    <property type="match status" value="1"/>
</dbReference>
<dbReference type="SUPFAM" id="SSF46785">
    <property type="entry name" value="Winged helix' DNA-binding domain"/>
    <property type="match status" value="1"/>
</dbReference>
<dbReference type="InterPro" id="IPR014757">
    <property type="entry name" value="Tscrpt_reg_IclR_C"/>
</dbReference>
<evidence type="ECO:0000313" key="6">
    <source>
        <dbReference type="EMBL" id="MCR0985172.1"/>
    </source>
</evidence>
<protein>
    <submittedName>
        <fullName evidence="6">IclR family transcriptional regulator</fullName>
    </submittedName>
</protein>
<dbReference type="InterPro" id="IPR036388">
    <property type="entry name" value="WH-like_DNA-bd_sf"/>
</dbReference>
<evidence type="ECO:0000256" key="2">
    <source>
        <dbReference type="ARBA" id="ARBA00023125"/>
    </source>
</evidence>
<feature type="domain" description="HTH iclR-type" evidence="4">
    <location>
        <begin position="16"/>
        <end position="76"/>
    </location>
</feature>
<dbReference type="Gene3D" id="3.30.450.40">
    <property type="match status" value="1"/>
</dbReference>
<keyword evidence="1" id="KW-0805">Transcription regulation</keyword>
<keyword evidence="3" id="KW-0804">Transcription</keyword>
<dbReference type="InterPro" id="IPR050707">
    <property type="entry name" value="HTH_MetabolicPath_Reg"/>
</dbReference>
<evidence type="ECO:0000259" key="4">
    <source>
        <dbReference type="PROSITE" id="PS51077"/>
    </source>
</evidence>